<evidence type="ECO:0000313" key="2">
    <source>
        <dbReference type="Proteomes" id="UP000009138"/>
    </source>
</evidence>
<dbReference type="VEuPathDB" id="FungiDB:RO3G_06315"/>
<dbReference type="InParanoid" id="I1BZI0"/>
<evidence type="ECO:0000313" key="1">
    <source>
        <dbReference type="EMBL" id="EIE81610.1"/>
    </source>
</evidence>
<sequence length="52" mass="5983">MALQIRHKFSYTNITQTFSASVAEIETTAIRSMKLYNTVCCRNELTQLDQVL</sequence>
<protein>
    <submittedName>
        <fullName evidence="1">Uncharacterized protein</fullName>
    </submittedName>
</protein>
<dbReference type="EMBL" id="CH476735">
    <property type="protein sequence ID" value="EIE81610.1"/>
    <property type="molecule type" value="Genomic_DNA"/>
</dbReference>
<proteinExistence type="predicted"/>
<reference evidence="1 2" key="1">
    <citation type="journal article" date="2009" name="PLoS Genet.">
        <title>Genomic analysis of the basal lineage fungus Rhizopus oryzae reveals a whole-genome duplication.</title>
        <authorList>
            <person name="Ma L.-J."/>
            <person name="Ibrahim A.S."/>
            <person name="Skory C."/>
            <person name="Grabherr M.G."/>
            <person name="Burger G."/>
            <person name="Butler M."/>
            <person name="Elias M."/>
            <person name="Idnurm A."/>
            <person name="Lang B.F."/>
            <person name="Sone T."/>
            <person name="Abe A."/>
            <person name="Calvo S.E."/>
            <person name="Corrochano L.M."/>
            <person name="Engels R."/>
            <person name="Fu J."/>
            <person name="Hansberg W."/>
            <person name="Kim J.-M."/>
            <person name="Kodira C.D."/>
            <person name="Koehrsen M.J."/>
            <person name="Liu B."/>
            <person name="Miranda-Saavedra D."/>
            <person name="O'Leary S."/>
            <person name="Ortiz-Castellanos L."/>
            <person name="Poulter R."/>
            <person name="Rodriguez-Romero J."/>
            <person name="Ruiz-Herrera J."/>
            <person name="Shen Y.-Q."/>
            <person name="Zeng Q."/>
            <person name="Galagan J."/>
            <person name="Birren B.W."/>
            <person name="Cuomo C.A."/>
            <person name="Wickes B.L."/>
        </authorList>
    </citation>
    <scope>NUCLEOTIDE SEQUENCE [LARGE SCALE GENOMIC DNA]</scope>
    <source>
        <strain evidence="2">RA 99-880 / ATCC MYA-4621 / FGSC 9543 / NRRL 43880</strain>
    </source>
</reference>
<accession>I1BZI0</accession>
<name>I1BZI0_RHIO9</name>
<dbReference type="AlphaFoldDB" id="I1BZI0"/>
<dbReference type="Proteomes" id="UP000009138">
    <property type="component" value="Unassembled WGS sequence"/>
</dbReference>
<dbReference type="GeneID" id="93613286"/>
<dbReference type="RefSeq" id="XP_067517006.1">
    <property type="nucleotide sequence ID" value="XM_067660905.1"/>
</dbReference>
<organism evidence="1 2">
    <name type="scientific">Rhizopus delemar (strain RA 99-880 / ATCC MYA-4621 / FGSC 9543 / NRRL 43880)</name>
    <name type="common">Mucormycosis agent</name>
    <name type="synonym">Rhizopus arrhizus var. delemar</name>
    <dbReference type="NCBI Taxonomy" id="246409"/>
    <lineage>
        <taxon>Eukaryota</taxon>
        <taxon>Fungi</taxon>
        <taxon>Fungi incertae sedis</taxon>
        <taxon>Mucoromycota</taxon>
        <taxon>Mucoromycotina</taxon>
        <taxon>Mucoromycetes</taxon>
        <taxon>Mucorales</taxon>
        <taxon>Mucorineae</taxon>
        <taxon>Rhizopodaceae</taxon>
        <taxon>Rhizopus</taxon>
    </lineage>
</organism>
<gene>
    <name evidence="1" type="ORF">RO3G_06315</name>
</gene>
<keyword evidence="2" id="KW-1185">Reference proteome</keyword>